<reference evidence="2" key="1">
    <citation type="submission" date="2017-10" db="EMBL/GenBank/DDBJ databases">
        <title>Draft genome sequence of the planktic cyanobacteria Tychonema bourrellyi isolated from alpine lentic freshwater.</title>
        <authorList>
            <person name="Tett A."/>
            <person name="Armanini F."/>
            <person name="Asnicar F."/>
            <person name="Boscaini A."/>
            <person name="Pasolli E."/>
            <person name="Zolfo M."/>
            <person name="Donati C."/>
            <person name="Salmaso N."/>
            <person name="Segata N."/>
        </authorList>
    </citation>
    <scope>NUCLEOTIDE SEQUENCE</scope>
    <source>
        <strain evidence="2">FEM_GT703</strain>
    </source>
</reference>
<comment type="caution">
    <text evidence="2">The sequence shown here is derived from an EMBL/GenBank/DDBJ whole genome shotgun (WGS) entry which is preliminary data.</text>
</comment>
<evidence type="ECO:0000313" key="2">
    <source>
        <dbReference type="EMBL" id="PHX56227.1"/>
    </source>
</evidence>
<protein>
    <recommendedName>
        <fullName evidence="1">DUF5615 domain-containing protein</fullName>
    </recommendedName>
</protein>
<dbReference type="OrthoDB" id="3216372at2"/>
<feature type="domain" description="DUF5615" evidence="1">
    <location>
        <begin position="5"/>
        <end position="89"/>
    </location>
</feature>
<dbReference type="InterPro" id="IPR041049">
    <property type="entry name" value="DUF5615"/>
</dbReference>
<evidence type="ECO:0000313" key="3">
    <source>
        <dbReference type="Proteomes" id="UP000226442"/>
    </source>
</evidence>
<dbReference type="AlphaFoldDB" id="A0A2G4F417"/>
<keyword evidence="3" id="KW-1185">Reference proteome</keyword>
<name>A0A2G4F417_9CYAN</name>
<proteinExistence type="predicted"/>
<dbReference type="Proteomes" id="UP000226442">
    <property type="component" value="Unassembled WGS sequence"/>
</dbReference>
<gene>
    <name evidence="2" type="ORF">CP500_006595</name>
</gene>
<organism evidence="2 3">
    <name type="scientific">Tychonema bourrellyi FEM_GT703</name>
    <dbReference type="NCBI Taxonomy" id="2040638"/>
    <lineage>
        <taxon>Bacteria</taxon>
        <taxon>Bacillati</taxon>
        <taxon>Cyanobacteriota</taxon>
        <taxon>Cyanophyceae</taxon>
        <taxon>Oscillatoriophycideae</taxon>
        <taxon>Oscillatoriales</taxon>
        <taxon>Microcoleaceae</taxon>
        <taxon>Tychonema</taxon>
    </lineage>
</organism>
<dbReference type="EMBL" id="NXIB02000027">
    <property type="protein sequence ID" value="PHX56227.1"/>
    <property type="molecule type" value="Genomic_DNA"/>
</dbReference>
<dbReference type="Pfam" id="PF18480">
    <property type="entry name" value="DUF5615"/>
    <property type="match status" value="1"/>
</dbReference>
<sequence length="122" mass="13785">MSNIRLYFDEDIMEKALVQALRVRDIDVMTVGETGRVGESDEAQLIWATVQGRVLYSSNIGDFCRLHNDFIAEGKSHAGIILVSQQRYSVGVKLQGILRLVGNNSAEDMVNQLEFFSKYLRD</sequence>
<dbReference type="RefSeq" id="WP_096832029.1">
    <property type="nucleotide sequence ID" value="NZ_NXIB02000027.1"/>
</dbReference>
<evidence type="ECO:0000259" key="1">
    <source>
        <dbReference type="Pfam" id="PF18480"/>
    </source>
</evidence>
<accession>A0A2G4F417</accession>